<feature type="transmembrane region" description="Helical" evidence="4">
    <location>
        <begin position="326"/>
        <end position="347"/>
    </location>
</feature>
<keyword evidence="3" id="KW-0804">Transcription</keyword>
<dbReference type="PANTHER" id="PTHR44688">
    <property type="entry name" value="DNA-BINDING TRANSCRIPTIONAL ACTIVATOR DEVR_DOSR"/>
    <property type="match status" value="1"/>
</dbReference>
<feature type="domain" description="HTH luxR-type" evidence="5">
    <location>
        <begin position="408"/>
        <end position="473"/>
    </location>
</feature>
<dbReference type="Proteomes" id="UP001349994">
    <property type="component" value="Unassembled WGS sequence"/>
</dbReference>
<dbReference type="Gene3D" id="1.10.10.10">
    <property type="entry name" value="Winged helix-like DNA-binding domain superfamily/Winged helix DNA-binding domain"/>
    <property type="match status" value="1"/>
</dbReference>
<dbReference type="SUPFAM" id="SSF46894">
    <property type="entry name" value="C-terminal effector domain of the bipartite response regulators"/>
    <property type="match status" value="1"/>
</dbReference>
<dbReference type="RefSeq" id="WP_338211484.1">
    <property type="nucleotide sequence ID" value="NZ_JAYMFF010000024.1"/>
</dbReference>
<name>A0ABU6IKQ0_9ACTN</name>
<feature type="transmembrane region" description="Helical" evidence="4">
    <location>
        <begin position="20"/>
        <end position="40"/>
    </location>
</feature>
<evidence type="ECO:0000256" key="1">
    <source>
        <dbReference type="ARBA" id="ARBA00023015"/>
    </source>
</evidence>
<dbReference type="InterPro" id="IPR036388">
    <property type="entry name" value="WH-like_DNA-bd_sf"/>
</dbReference>
<feature type="transmembrane region" description="Helical" evidence="4">
    <location>
        <begin position="128"/>
        <end position="145"/>
    </location>
</feature>
<evidence type="ECO:0000313" key="7">
    <source>
        <dbReference type="Proteomes" id="UP001349994"/>
    </source>
</evidence>
<evidence type="ECO:0000313" key="6">
    <source>
        <dbReference type="EMBL" id="MEC4176916.1"/>
    </source>
</evidence>
<keyword evidence="4" id="KW-1133">Transmembrane helix</keyword>
<organism evidence="6 7">
    <name type="scientific">Adlercreutzia wanghongyangiae</name>
    <dbReference type="NCBI Taxonomy" id="3111451"/>
    <lineage>
        <taxon>Bacteria</taxon>
        <taxon>Bacillati</taxon>
        <taxon>Actinomycetota</taxon>
        <taxon>Coriobacteriia</taxon>
        <taxon>Eggerthellales</taxon>
        <taxon>Eggerthellaceae</taxon>
        <taxon>Adlercreutzia</taxon>
    </lineage>
</organism>
<feature type="transmembrane region" description="Helical" evidence="4">
    <location>
        <begin position="353"/>
        <end position="371"/>
    </location>
</feature>
<feature type="transmembrane region" description="Helical" evidence="4">
    <location>
        <begin position="99"/>
        <end position="116"/>
    </location>
</feature>
<feature type="transmembrane region" description="Helical" evidence="4">
    <location>
        <begin position="46"/>
        <end position="67"/>
    </location>
</feature>
<feature type="transmembrane region" description="Helical" evidence="4">
    <location>
        <begin position="265"/>
        <end position="287"/>
    </location>
</feature>
<feature type="transmembrane region" description="Helical" evidence="4">
    <location>
        <begin position="206"/>
        <end position="225"/>
    </location>
</feature>
<sequence length="473" mass="49040">MTGGRVGSVLMQACLQAGPLCYLVAFSFKLGIAQSALSGISAVEAAALHVAVAGFGALGCMAIVWLWPQGGCRLIAALDVAVPLALLPLSWLFGAATALFVSLGLAAVCIAQFFLVVRGNPLDFSDTLLAAALAFGISGVLSVAIHGAPVLFGLGAGALALPLAGAGVLMGWRVLRGPAALTPEGAACEEGEASLGALLVSSVRSAVPVLVVCLACSMSLGGSWSLNPFYDARAEPVPFFVGSLAAVAMLVCLRIAWVRMRSADALLLASALPLSLAVVLTVCYAVAPSPFEYALAAMSEFCFLSIIWACALLLDRSSRSPGLAGTLLLVYFLALFALFTFVGSLMSLRFARAALAFAACLGLLYLIFFAYRARGAEVAAGAARNVADAAEPRTSSDSRNFIDARCAVLSACCGLSAREAELLPFFASAMSATAIGERLFISPKTVNSHRYRIYGKLGVSSKDELMALVWERD</sequence>
<reference evidence="6 7" key="1">
    <citation type="submission" date="2024-01" db="EMBL/GenBank/DDBJ databases">
        <title>novel species in genus Adlercreutzia.</title>
        <authorList>
            <person name="Liu X."/>
        </authorList>
    </citation>
    <scope>NUCLEOTIDE SEQUENCE [LARGE SCALE GENOMIC DNA]</scope>
    <source>
        <strain evidence="6 7">R7</strain>
    </source>
</reference>
<dbReference type="SMART" id="SM00421">
    <property type="entry name" value="HTH_LUXR"/>
    <property type="match status" value="1"/>
</dbReference>
<dbReference type="PRINTS" id="PR00038">
    <property type="entry name" value="HTHLUXR"/>
</dbReference>
<evidence type="ECO:0000256" key="2">
    <source>
        <dbReference type="ARBA" id="ARBA00023125"/>
    </source>
</evidence>
<keyword evidence="4" id="KW-0472">Membrane</keyword>
<feature type="transmembrane region" description="Helical" evidence="4">
    <location>
        <begin position="237"/>
        <end position="258"/>
    </location>
</feature>
<dbReference type="InterPro" id="IPR000792">
    <property type="entry name" value="Tscrpt_reg_LuxR_C"/>
</dbReference>
<feature type="transmembrane region" description="Helical" evidence="4">
    <location>
        <begin position="151"/>
        <end position="172"/>
    </location>
</feature>
<accession>A0ABU6IKQ0</accession>
<keyword evidence="1" id="KW-0805">Transcription regulation</keyword>
<dbReference type="Pfam" id="PF00196">
    <property type="entry name" value="GerE"/>
    <property type="match status" value="1"/>
</dbReference>
<evidence type="ECO:0000256" key="3">
    <source>
        <dbReference type="ARBA" id="ARBA00023163"/>
    </source>
</evidence>
<evidence type="ECO:0000259" key="5">
    <source>
        <dbReference type="PROSITE" id="PS50043"/>
    </source>
</evidence>
<keyword evidence="2" id="KW-0238">DNA-binding</keyword>
<protein>
    <submittedName>
        <fullName evidence="6">Helix-turn-helix transcriptional regulator</fullName>
    </submittedName>
</protein>
<dbReference type="EMBL" id="JAYMFF010000024">
    <property type="protein sequence ID" value="MEC4176916.1"/>
    <property type="molecule type" value="Genomic_DNA"/>
</dbReference>
<dbReference type="PANTHER" id="PTHR44688:SF16">
    <property type="entry name" value="DNA-BINDING TRANSCRIPTIONAL ACTIVATOR DEVR_DOSR"/>
    <property type="match status" value="1"/>
</dbReference>
<gene>
    <name evidence="6" type="ORF">VIN30_10700</name>
</gene>
<feature type="transmembrane region" description="Helical" evidence="4">
    <location>
        <begin position="74"/>
        <end position="93"/>
    </location>
</feature>
<proteinExistence type="predicted"/>
<keyword evidence="7" id="KW-1185">Reference proteome</keyword>
<evidence type="ECO:0000256" key="4">
    <source>
        <dbReference type="SAM" id="Phobius"/>
    </source>
</evidence>
<feature type="transmembrane region" description="Helical" evidence="4">
    <location>
        <begin position="293"/>
        <end position="314"/>
    </location>
</feature>
<keyword evidence="4" id="KW-0812">Transmembrane</keyword>
<comment type="caution">
    <text evidence="6">The sequence shown here is derived from an EMBL/GenBank/DDBJ whole genome shotgun (WGS) entry which is preliminary data.</text>
</comment>
<dbReference type="CDD" id="cd06170">
    <property type="entry name" value="LuxR_C_like"/>
    <property type="match status" value="1"/>
</dbReference>
<dbReference type="InterPro" id="IPR016032">
    <property type="entry name" value="Sig_transdc_resp-reg_C-effctor"/>
</dbReference>
<dbReference type="PROSITE" id="PS50043">
    <property type="entry name" value="HTH_LUXR_2"/>
    <property type="match status" value="1"/>
</dbReference>